<evidence type="ECO:0000313" key="3">
    <source>
        <dbReference type="Proteomes" id="UP000234275"/>
    </source>
</evidence>
<proteinExistence type="predicted"/>
<accession>A0A2I2GE91</accession>
<evidence type="ECO:0000256" key="1">
    <source>
        <dbReference type="SAM" id="MobiDB-lite"/>
    </source>
</evidence>
<keyword evidence="3" id="KW-1185">Reference proteome</keyword>
<feature type="region of interest" description="Disordered" evidence="1">
    <location>
        <begin position="336"/>
        <end position="361"/>
    </location>
</feature>
<evidence type="ECO:0000313" key="2">
    <source>
        <dbReference type="EMBL" id="PLB51205.1"/>
    </source>
</evidence>
<dbReference type="InterPro" id="IPR022190">
    <property type="entry name" value="DUF3716"/>
</dbReference>
<comment type="caution">
    <text evidence="2">The sequence shown here is derived from an EMBL/GenBank/DDBJ whole genome shotgun (WGS) entry which is preliminary data.</text>
</comment>
<reference evidence="2 3" key="1">
    <citation type="submission" date="2016-12" db="EMBL/GenBank/DDBJ databases">
        <title>The genomes of Aspergillus section Nigri reveals drivers in fungal speciation.</title>
        <authorList>
            <consortium name="DOE Joint Genome Institute"/>
            <person name="Vesth T.C."/>
            <person name="Nybo J."/>
            <person name="Theobald S."/>
            <person name="Brandl J."/>
            <person name="Frisvad J.C."/>
            <person name="Nielsen K.F."/>
            <person name="Lyhne E.K."/>
            <person name="Kogle M.E."/>
            <person name="Kuo A."/>
            <person name="Riley R."/>
            <person name="Clum A."/>
            <person name="Nolan M."/>
            <person name="Lipzen A."/>
            <person name="Salamov A."/>
            <person name="Henrissat B."/>
            <person name="Wiebenga A."/>
            <person name="De Vries R.P."/>
            <person name="Grigoriev I.V."/>
            <person name="Mortensen U.H."/>
            <person name="Andersen M.R."/>
            <person name="Baker S.E."/>
        </authorList>
    </citation>
    <scope>NUCLEOTIDE SEQUENCE [LARGE SCALE GENOMIC DNA]</scope>
    <source>
        <strain evidence="2 3">IBT 23096</strain>
    </source>
</reference>
<dbReference type="OrthoDB" id="4499406at2759"/>
<dbReference type="AlphaFoldDB" id="A0A2I2GE91"/>
<dbReference type="Pfam" id="PF12511">
    <property type="entry name" value="DUF3716"/>
    <property type="match status" value="1"/>
</dbReference>
<dbReference type="GeneID" id="36555334"/>
<dbReference type="RefSeq" id="XP_024706507.1">
    <property type="nucleotide sequence ID" value="XM_024847635.1"/>
</dbReference>
<sequence length="361" mass="40358">MSQTGQSEPDDDEPWRPRRKRQSSETRPSVPAELVPGVNVDDLPIAEPFTTDAIKRYQVMPVARKLDWRTPFHGKPRRRSLANKISRTAAFIQTTGVEVADPCSNCDKGLGPWQACVIMINEEDSKLAGTCANCQFSRKYDCDFRAFKIEDIYDFNSENAWKSIPDKKDEMSGQSRVDRTVTTVLSAELPDWFSNNRSLFSGAQPIAISKSQSPETSNTTTSYPGILPARPAQRESLVETQVSVEAIVVKEEKDSILSASLAQRERLVESQVSVEGAIVKEERDATNLTLNPNLDVTKSKLDGGLLPFPLGPDAFDNLPLLRQAIKDTEKHLQAMRKRADELEVKEKQKSWRLPDQPPSTS</sequence>
<feature type="compositionally biased region" description="Basic and acidic residues" evidence="1">
    <location>
        <begin position="336"/>
        <end position="349"/>
    </location>
</feature>
<feature type="region of interest" description="Disordered" evidence="1">
    <location>
        <begin position="1"/>
        <end position="35"/>
    </location>
</feature>
<protein>
    <submittedName>
        <fullName evidence="2">Uncharacterized protein</fullName>
    </submittedName>
</protein>
<dbReference type="EMBL" id="MSFO01000003">
    <property type="protein sequence ID" value="PLB51205.1"/>
    <property type="molecule type" value="Genomic_DNA"/>
</dbReference>
<organism evidence="2 3">
    <name type="scientific">Aspergillus steynii IBT 23096</name>
    <dbReference type="NCBI Taxonomy" id="1392250"/>
    <lineage>
        <taxon>Eukaryota</taxon>
        <taxon>Fungi</taxon>
        <taxon>Dikarya</taxon>
        <taxon>Ascomycota</taxon>
        <taxon>Pezizomycotina</taxon>
        <taxon>Eurotiomycetes</taxon>
        <taxon>Eurotiomycetidae</taxon>
        <taxon>Eurotiales</taxon>
        <taxon>Aspergillaceae</taxon>
        <taxon>Aspergillus</taxon>
        <taxon>Aspergillus subgen. Circumdati</taxon>
    </lineage>
</organism>
<gene>
    <name evidence="2" type="ORF">P170DRAFT_425463</name>
</gene>
<dbReference type="Proteomes" id="UP000234275">
    <property type="component" value="Unassembled WGS sequence"/>
</dbReference>
<dbReference type="VEuPathDB" id="FungiDB:P170DRAFT_425463"/>
<name>A0A2I2GE91_9EURO</name>